<organism evidence="1 2">
    <name type="scientific">Novosphingobium umbonatum</name>
    <dbReference type="NCBI Taxonomy" id="1908524"/>
    <lineage>
        <taxon>Bacteria</taxon>
        <taxon>Pseudomonadati</taxon>
        <taxon>Pseudomonadota</taxon>
        <taxon>Alphaproteobacteria</taxon>
        <taxon>Sphingomonadales</taxon>
        <taxon>Sphingomonadaceae</taxon>
        <taxon>Novosphingobium</taxon>
    </lineage>
</organism>
<dbReference type="RefSeq" id="WP_127712106.1">
    <property type="nucleotide sequence ID" value="NZ_SACO01000030.1"/>
</dbReference>
<evidence type="ECO:0000313" key="1">
    <source>
        <dbReference type="EMBL" id="RVU02148.1"/>
    </source>
</evidence>
<comment type="caution">
    <text evidence="1">The sequence shown here is derived from an EMBL/GenBank/DDBJ whole genome shotgun (WGS) entry which is preliminary data.</text>
</comment>
<dbReference type="AlphaFoldDB" id="A0A3S2UQN9"/>
<protein>
    <submittedName>
        <fullName evidence="1">Uncharacterized protein</fullName>
    </submittedName>
</protein>
<sequence length="110" mass="12520">MSTILNSPRLIDLGTETQVFESYAALQWRGEEILCRIMVHEAELDANPAEAEVLWHAISLNCKLLADIVAAQEKWLDEHHVNIKAAEDALRKEIRSLNITPAMKEQEKNE</sequence>
<gene>
    <name evidence="1" type="ORF">EOE18_18015</name>
</gene>
<name>A0A3S2UQN9_9SPHN</name>
<dbReference type="Proteomes" id="UP000282837">
    <property type="component" value="Unassembled WGS sequence"/>
</dbReference>
<accession>A0A3S2UQN9</accession>
<evidence type="ECO:0000313" key="2">
    <source>
        <dbReference type="Proteomes" id="UP000282837"/>
    </source>
</evidence>
<dbReference type="EMBL" id="SACO01000030">
    <property type="protein sequence ID" value="RVU02148.1"/>
    <property type="molecule type" value="Genomic_DNA"/>
</dbReference>
<proteinExistence type="predicted"/>
<keyword evidence="2" id="KW-1185">Reference proteome</keyword>
<reference evidence="1 2" key="1">
    <citation type="submission" date="2019-01" db="EMBL/GenBank/DDBJ databases">
        <authorList>
            <person name="Chen W.-M."/>
        </authorList>
    </citation>
    <scope>NUCLEOTIDE SEQUENCE [LARGE SCALE GENOMIC DNA]</scope>
    <source>
        <strain evidence="1 2">FSY-9</strain>
    </source>
</reference>